<accession>A0A9W7WR17</accession>
<organism evidence="1 2">
    <name type="scientific">Triplophysa rosa</name>
    <name type="common">Cave loach</name>
    <dbReference type="NCBI Taxonomy" id="992332"/>
    <lineage>
        <taxon>Eukaryota</taxon>
        <taxon>Metazoa</taxon>
        <taxon>Chordata</taxon>
        <taxon>Craniata</taxon>
        <taxon>Vertebrata</taxon>
        <taxon>Euteleostomi</taxon>
        <taxon>Actinopterygii</taxon>
        <taxon>Neopterygii</taxon>
        <taxon>Teleostei</taxon>
        <taxon>Ostariophysi</taxon>
        <taxon>Cypriniformes</taxon>
        <taxon>Nemacheilidae</taxon>
        <taxon>Triplophysa</taxon>
    </lineage>
</organism>
<comment type="caution">
    <text evidence="1">The sequence shown here is derived from an EMBL/GenBank/DDBJ whole genome shotgun (WGS) entry which is preliminary data.</text>
</comment>
<gene>
    <name evidence="1" type="ORF">IRJ41_012316</name>
</gene>
<reference evidence="1" key="1">
    <citation type="submission" date="2021-02" db="EMBL/GenBank/DDBJ databases">
        <title>Comparative genomics reveals that relaxation of natural selection precedes convergent phenotypic evolution of cavefish.</title>
        <authorList>
            <person name="Peng Z."/>
        </authorList>
    </citation>
    <scope>NUCLEOTIDE SEQUENCE</scope>
    <source>
        <tissue evidence="1">Muscle</tissue>
    </source>
</reference>
<keyword evidence="2" id="KW-1185">Reference proteome</keyword>
<sequence length="63" mass="6956">MTPFPISSGVVVVDENGNVDQNMVAYHEPSKIILNMAKQVTYRQDCLSSKNSYKGTCNGKMLC</sequence>
<dbReference type="AlphaFoldDB" id="A0A9W7WR17"/>
<dbReference type="Proteomes" id="UP001059041">
    <property type="component" value="Linkage Group LG8"/>
</dbReference>
<name>A0A9W7WR17_TRIRA</name>
<evidence type="ECO:0000313" key="1">
    <source>
        <dbReference type="EMBL" id="KAI7806807.1"/>
    </source>
</evidence>
<dbReference type="EMBL" id="JAFHDT010000008">
    <property type="protein sequence ID" value="KAI7806807.1"/>
    <property type="molecule type" value="Genomic_DNA"/>
</dbReference>
<proteinExistence type="predicted"/>
<protein>
    <submittedName>
        <fullName evidence="1">Uncharacterized protein</fullName>
    </submittedName>
</protein>
<evidence type="ECO:0000313" key="2">
    <source>
        <dbReference type="Proteomes" id="UP001059041"/>
    </source>
</evidence>